<evidence type="ECO:0000256" key="7">
    <source>
        <dbReference type="ARBA" id="ARBA00025795"/>
    </source>
</evidence>
<dbReference type="SUPFAM" id="SSF47571">
    <property type="entry name" value="Cloroperoxidase"/>
    <property type="match status" value="1"/>
</dbReference>
<dbReference type="Pfam" id="PF01328">
    <property type="entry name" value="Peroxidase_2"/>
    <property type="match status" value="1"/>
</dbReference>
<keyword evidence="11" id="KW-1185">Reference proteome</keyword>
<feature type="domain" description="Heme haloperoxidase family profile" evidence="9">
    <location>
        <begin position="10"/>
        <end position="300"/>
    </location>
</feature>
<keyword evidence="2" id="KW-0575">Peroxidase</keyword>
<dbReference type="AlphaFoldDB" id="A0A8H5FAZ4"/>
<dbReference type="OrthoDB" id="407298at2759"/>
<dbReference type="PANTHER" id="PTHR33577">
    <property type="entry name" value="STERIGMATOCYSTIN BIOSYNTHESIS PEROXIDASE STCC-RELATED"/>
    <property type="match status" value="1"/>
</dbReference>
<evidence type="ECO:0000256" key="3">
    <source>
        <dbReference type="ARBA" id="ARBA00022617"/>
    </source>
</evidence>
<evidence type="ECO:0000256" key="2">
    <source>
        <dbReference type="ARBA" id="ARBA00022559"/>
    </source>
</evidence>
<comment type="similarity">
    <text evidence="7">Belongs to the chloroperoxidase family.</text>
</comment>
<evidence type="ECO:0000256" key="1">
    <source>
        <dbReference type="ARBA" id="ARBA00001970"/>
    </source>
</evidence>
<comment type="cofactor">
    <cofactor evidence="1">
        <name>heme b</name>
        <dbReference type="ChEBI" id="CHEBI:60344"/>
    </cofactor>
</comment>
<dbReference type="Proteomes" id="UP000567179">
    <property type="component" value="Unassembled WGS sequence"/>
</dbReference>
<evidence type="ECO:0000256" key="4">
    <source>
        <dbReference type="ARBA" id="ARBA00022723"/>
    </source>
</evidence>
<dbReference type="PROSITE" id="PS51405">
    <property type="entry name" value="HEME_HALOPEROXIDASE"/>
    <property type="match status" value="1"/>
</dbReference>
<organism evidence="10 11">
    <name type="scientific">Psilocybe cf. subviscida</name>
    <dbReference type="NCBI Taxonomy" id="2480587"/>
    <lineage>
        <taxon>Eukaryota</taxon>
        <taxon>Fungi</taxon>
        <taxon>Dikarya</taxon>
        <taxon>Basidiomycota</taxon>
        <taxon>Agaricomycotina</taxon>
        <taxon>Agaricomycetes</taxon>
        <taxon>Agaricomycetidae</taxon>
        <taxon>Agaricales</taxon>
        <taxon>Agaricineae</taxon>
        <taxon>Strophariaceae</taxon>
        <taxon>Psilocybe</taxon>
    </lineage>
</organism>
<protein>
    <recommendedName>
        <fullName evidence="9">Heme haloperoxidase family profile domain-containing protein</fullName>
    </recommendedName>
</protein>
<sequence>MSPQSSNPSEGHSFEVPANASRAPCPALNALANHGYISRDGRNLSFFELLGALSYVYNLSYPLALLVTVAGFITCGKIQFGDASIPTGAQSELSEKLSKPSALSSSIDILHSLPAYIPRVTLDLASLSKRGFFKIAHNASLVHPRDVESISPHPGLVALFIATACRNKQNSASLVSIARFHAARLKSQPIDSAHEKAARGECALAFLVLRGRHPEEDPSYISPSRAKMSSRARGSPEMEETKVNRKLALDRFELHGIIPAERMEQWFGEERLPDGWWPDSEEGSPGVRPIKTISLIQAASAAYVVGQVVDQVVLTSTRKSKPMDTPVSKHSMSWL</sequence>
<dbReference type="PANTHER" id="PTHR33577:SF9">
    <property type="entry name" value="PEROXIDASE STCC"/>
    <property type="match status" value="1"/>
</dbReference>
<dbReference type="GO" id="GO:0004601">
    <property type="term" value="F:peroxidase activity"/>
    <property type="evidence" value="ECO:0007669"/>
    <property type="project" value="UniProtKB-KW"/>
</dbReference>
<dbReference type="EMBL" id="JAACJJ010000002">
    <property type="protein sequence ID" value="KAF5329743.1"/>
    <property type="molecule type" value="Genomic_DNA"/>
</dbReference>
<keyword evidence="4" id="KW-0479">Metal-binding</keyword>
<evidence type="ECO:0000259" key="9">
    <source>
        <dbReference type="PROSITE" id="PS51405"/>
    </source>
</evidence>
<dbReference type="InterPro" id="IPR000028">
    <property type="entry name" value="Chloroperoxidase"/>
</dbReference>
<keyword evidence="5" id="KW-0560">Oxidoreductase</keyword>
<keyword evidence="3" id="KW-0349">Heme</keyword>
<evidence type="ECO:0000313" key="10">
    <source>
        <dbReference type="EMBL" id="KAF5329743.1"/>
    </source>
</evidence>
<name>A0A8H5FAZ4_9AGAR</name>
<keyword evidence="6" id="KW-0408">Iron</keyword>
<evidence type="ECO:0000256" key="8">
    <source>
        <dbReference type="SAM" id="MobiDB-lite"/>
    </source>
</evidence>
<comment type="caution">
    <text evidence="10">The sequence shown here is derived from an EMBL/GenBank/DDBJ whole genome shotgun (WGS) entry which is preliminary data.</text>
</comment>
<proteinExistence type="inferred from homology"/>
<evidence type="ECO:0000313" key="11">
    <source>
        <dbReference type="Proteomes" id="UP000567179"/>
    </source>
</evidence>
<evidence type="ECO:0000256" key="6">
    <source>
        <dbReference type="ARBA" id="ARBA00023004"/>
    </source>
</evidence>
<dbReference type="GO" id="GO:0046872">
    <property type="term" value="F:metal ion binding"/>
    <property type="evidence" value="ECO:0007669"/>
    <property type="project" value="UniProtKB-KW"/>
</dbReference>
<dbReference type="Gene3D" id="1.10.489.10">
    <property type="entry name" value="Chloroperoxidase-like"/>
    <property type="match status" value="1"/>
</dbReference>
<evidence type="ECO:0000256" key="5">
    <source>
        <dbReference type="ARBA" id="ARBA00023002"/>
    </source>
</evidence>
<reference evidence="10 11" key="1">
    <citation type="journal article" date="2020" name="ISME J.">
        <title>Uncovering the hidden diversity of litter-decomposition mechanisms in mushroom-forming fungi.</title>
        <authorList>
            <person name="Floudas D."/>
            <person name="Bentzer J."/>
            <person name="Ahren D."/>
            <person name="Johansson T."/>
            <person name="Persson P."/>
            <person name="Tunlid A."/>
        </authorList>
    </citation>
    <scope>NUCLEOTIDE SEQUENCE [LARGE SCALE GENOMIC DNA]</scope>
    <source>
        <strain evidence="10 11">CBS 101986</strain>
    </source>
</reference>
<accession>A0A8H5FAZ4</accession>
<feature type="region of interest" description="Disordered" evidence="8">
    <location>
        <begin position="217"/>
        <end position="242"/>
    </location>
</feature>
<gene>
    <name evidence="10" type="ORF">D9619_009177</name>
</gene>
<dbReference type="InterPro" id="IPR036851">
    <property type="entry name" value="Chloroperoxidase-like_sf"/>
</dbReference>